<dbReference type="Proteomes" id="UP000315167">
    <property type="component" value="Unassembled WGS sequence"/>
</dbReference>
<comment type="caution">
    <text evidence="5">The sequence shown here is derived from an EMBL/GenBank/DDBJ whole genome shotgun (WGS) entry which is preliminary data.</text>
</comment>
<keyword evidence="1 3" id="KW-0597">Phosphoprotein</keyword>
<protein>
    <submittedName>
        <fullName evidence="5">Hpt domain-containing protein</fullName>
    </submittedName>
</protein>
<dbReference type="EMBL" id="VLKN01000003">
    <property type="protein sequence ID" value="TWI03507.1"/>
    <property type="molecule type" value="Genomic_DNA"/>
</dbReference>
<dbReference type="Gene3D" id="1.20.120.160">
    <property type="entry name" value="HPT domain"/>
    <property type="match status" value="1"/>
</dbReference>
<dbReference type="AlphaFoldDB" id="A0A562L747"/>
<evidence type="ECO:0000256" key="1">
    <source>
        <dbReference type="ARBA" id="ARBA00022553"/>
    </source>
</evidence>
<dbReference type="InterPro" id="IPR001789">
    <property type="entry name" value="Sig_transdc_resp-reg_receiver"/>
</dbReference>
<proteinExistence type="predicted"/>
<evidence type="ECO:0000313" key="6">
    <source>
        <dbReference type="Proteomes" id="UP000315167"/>
    </source>
</evidence>
<dbReference type="PROSITE" id="PS50110">
    <property type="entry name" value="RESPONSE_REGULATORY"/>
    <property type="match status" value="1"/>
</dbReference>
<dbReference type="Pfam" id="PF01627">
    <property type="entry name" value="Hpt"/>
    <property type="match status" value="1"/>
</dbReference>
<dbReference type="PANTHER" id="PTHR44591:SF21">
    <property type="entry name" value="TWO-COMPONENT RESPONSE REGULATOR"/>
    <property type="match status" value="1"/>
</dbReference>
<evidence type="ECO:0000259" key="4">
    <source>
        <dbReference type="PROSITE" id="PS50110"/>
    </source>
</evidence>
<feature type="domain" description="Response regulatory" evidence="4">
    <location>
        <begin position="4"/>
        <end position="118"/>
    </location>
</feature>
<dbReference type="GO" id="GO:0004672">
    <property type="term" value="F:protein kinase activity"/>
    <property type="evidence" value="ECO:0007669"/>
    <property type="project" value="UniProtKB-ARBA"/>
</dbReference>
<keyword evidence="6" id="KW-1185">Reference proteome</keyword>
<dbReference type="SMART" id="SM00448">
    <property type="entry name" value="REC"/>
    <property type="match status" value="1"/>
</dbReference>
<dbReference type="InterPro" id="IPR036641">
    <property type="entry name" value="HPT_dom_sf"/>
</dbReference>
<reference evidence="5 6" key="1">
    <citation type="journal article" date="2015" name="Stand. Genomic Sci.">
        <title>Genomic Encyclopedia of Bacterial and Archaeal Type Strains, Phase III: the genomes of soil and plant-associated and newly described type strains.</title>
        <authorList>
            <person name="Whitman W.B."/>
            <person name="Woyke T."/>
            <person name="Klenk H.P."/>
            <person name="Zhou Y."/>
            <person name="Lilburn T.G."/>
            <person name="Beck B.J."/>
            <person name="De Vos P."/>
            <person name="Vandamme P."/>
            <person name="Eisen J.A."/>
            <person name="Garrity G."/>
            <person name="Hugenholtz P."/>
            <person name="Kyrpides N.C."/>
        </authorList>
    </citation>
    <scope>NUCLEOTIDE SEQUENCE [LARGE SCALE GENOMIC DNA]</scope>
    <source>
        <strain evidence="5 6">CGMCC 1.10821</strain>
    </source>
</reference>
<dbReference type="InterPro" id="IPR008207">
    <property type="entry name" value="Sig_transdc_His_kin_Hpt_dom"/>
</dbReference>
<sequence>MKPRLLLVEDDPTTRAFLAAAAEAYPAEVDAADSVTTALVLATRHRYALWLFDARLPDGSGTDLLVRLRQHDVATPALAHTASQDNSDHAALLQAGFLATLVKPLNAGQLHEAIARALGGTTGSTTHDAFHSSLLLWDDAIALRAMNGNREHVASLRTLFVTELPVQRDAILAALEHGGHQAARNLLHRLKASCGFVGASRLAATVGRLDADIDQPGGISMFADIVEQTLSSNPG</sequence>
<dbReference type="GO" id="GO:0000160">
    <property type="term" value="P:phosphorelay signal transduction system"/>
    <property type="evidence" value="ECO:0007669"/>
    <property type="project" value="UniProtKB-KW"/>
</dbReference>
<dbReference type="CDD" id="cd00156">
    <property type="entry name" value="REC"/>
    <property type="match status" value="1"/>
</dbReference>
<name>A0A562L747_9GAMM</name>
<organism evidence="5 6">
    <name type="scientific">Luteimonas cucumeris</name>
    <dbReference type="NCBI Taxonomy" id="985012"/>
    <lineage>
        <taxon>Bacteria</taxon>
        <taxon>Pseudomonadati</taxon>
        <taxon>Pseudomonadota</taxon>
        <taxon>Gammaproteobacteria</taxon>
        <taxon>Lysobacterales</taxon>
        <taxon>Lysobacteraceae</taxon>
        <taxon>Luteimonas</taxon>
    </lineage>
</organism>
<feature type="modified residue" description="4-aspartylphosphate" evidence="3">
    <location>
        <position position="53"/>
    </location>
</feature>
<dbReference type="InterPro" id="IPR011006">
    <property type="entry name" value="CheY-like_superfamily"/>
</dbReference>
<keyword evidence="2" id="KW-0902">Two-component regulatory system</keyword>
<evidence type="ECO:0000256" key="3">
    <source>
        <dbReference type="PROSITE-ProRule" id="PRU00169"/>
    </source>
</evidence>
<dbReference type="SUPFAM" id="SSF47226">
    <property type="entry name" value="Histidine-containing phosphotransfer domain, HPT domain"/>
    <property type="match status" value="1"/>
</dbReference>
<dbReference type="Pfam" id="PF00072">
    <property type="entry name" value="Response_reg"/>
    <property type="match status" value="1"/>
</dbReference>
<dbReference type="Gene3D" id="3.40.50.2300">
    <property type="match status" value="1"/>
</dbReference>
<dbReference type="InterPro" id="IPR050595">
    <property type="entry name" value="Bact_response_regulator"/>
</dbReference>
<evidence type="ECO:0000256" key="2">
    <source>
        <dbReference type="ARBA" id="ARBA00023012"/>
    </source>
</evidence>
<dbReference type="SUPFAM" id="SSF52172">
    <property type="entry name" value="CheY-like"/>
    <property type="match status" value="1"/>
</dbReference>
<gene>
    <name evidence="5" type="ORF">IP90_01318</name>
</gene>
<accession>A0A562L747</accession>
<dbReference type="PANTHER" id="PTHR44591">
    <property type="entry name" value="STRESS RESPONSE REGULATOR PROTEIN 1"/>
    <property type="match status" value="1"/>
</dbReference>
<evidence type="ECO:0000313" key="5">
    <source>
        <dbReference type="EMBL" id="TWI03507.1"/>
    </source>
</evidence>